<protein>
    <submittedName>
        <fullName evidence="7">Chromobox protein homolog 1-like</fullName>
    </submittedName>
</protein>
<evidence type="ECO:0000256" key="1">
    <source>
        <dbReference type="ARBA" id="ARBA00004123"/>
    </source>
</evidence>
<gene>
    <name evidence="7" type="ORF">DMAD_02408</name>
</gene>
<keyword evidence="4" id="KW-0539">Nucleus</keyword>
<dbReference type="Gene3D" id="2.40.50.40">
    <property type="match status" value="1"/>
</dbReference>
<feature type="compositionally biased region" description="Basic residues" evidence="5">
    <location>
        <begin position="1"/>
        <end position="10"/>
    </location>
</feature>
<feature type="region of interest" description="Disordered" evidence="5">
    <location>
        <begin position="1"/>
        <end position="22"/>
    </location>
</feature>
<dbReference type="GO" id="GO:0005634">
    <property type="term" value="C:nucleus"/>
    <property type="evidence" value="ECO:0007669"/>
    <property type="project" value="UniProtKB-SubCell"/>
</dbReference>
<keyword evidence="8" id="KW-1185">Reference proteome</keyword>
<dbReference type="Pfam" id="PF00385">
    <property type="entry name" value="Chromo"/>
    <property type="match status" value="1"/>
</dbReference>
<sequence>MPKASYRRSMRNPLEPQRARRSTSMIQSMFGPFSVASATVDFRNMPIYEVEMILDQRKRDGRTEFFLKWKYFSEECNSWEPRRHLMCPKLLHDYFRKPRQIARTMVYY</sequence>
<evidence type="ECO:0000256" key="5">
    <source>
        <dbReference type="SAM" id="MobiDB-lite"/>
    </source>
</evidence>
<dbReference type="Proteomes" id="UP001500889">
    <property type="component" value="Chromosome A"/>
</dbReference>
<dbReference type="EMBL" id="AP029266">
    <property type="protein sequence ID" value="BFG03062.1"/>
    <property type="molecule type" value="Genomic_DNA"/>
</dbReference>
<name>A0AAU9G3K1_DROMD</name>
<accession>A0AAU9G3K1</accession>
<keyword evidence="3" id="KW-0158">Chromosome</keyword>
<dbReference type="InterPro" id="IPR016197">
    <property type="entry name" value="Chromo-like_dom_sf"/>
</dbReference>
<evidence type="ECO:0000313" key="8">
    <source>
        <dbReference type="Proteomes" id="UP001500889"/>
    </source>
</evidence>
<dbReference type="InterPro" id="IPR051219">
    <property type="entry name" value="Heterochromatin_chromo-domain"/>
</dbReference>
<evidence type="ECO:0000256" key="4">
    <source>
        <dbReference type="ARBA" id="ARBA00023242"/>
    </source>
</evidence>
<dbReference type="GO" id="GO:0005694">
    <property type="term" value="C:chromosome"/>
    <property type="evidence" value="ECO:0007669"/>
    <property type="project" value="UniProtKB-SubCell"/>
</dbReference>
<feature type="domain" description="Chromo" evidence="6">
    <location>
        <begin position="48"/>
        <end position="97"/>
    </location>
</feature>
<proteinExistence type="predicted"/>
<evidence type="ECO:0000259" key="6">
    <source>
        <dbReference type="PROSITE" id="PS50013"/>
    </source>
</evidence>
<dbReference type="PROSITE" id="PS50013">
    <property type="entry name" value="CHROMO_2"/>
    <property type="match status" value="1"/>
</dbReference>
<evidence type="ECO:0000313" key="7">
    <source>
        <dbReference type="EMBL" id="BFG03062.1"/>
    </source>
</evidence>
<dbReference type="SUPFAM" id="SSF54160">
    <property type="entry name" value="Chromo domain-like"/>
    <property type="match status" value="1"/>
</dbReference>
<organism evidence="7 8">
    <name type="scientific">Drosophila madeirensis</name>
    <name type="common">Fruit fly</name>
    <dbReference type="NCBI Taxonomy" id="30013"/>
    <lineage>
        <taxon>Eukaryota</taxon>
        <taxon>Metazoa</taxon>
        <taxon>Ecdysozoa</taxon>
        <taxon>Arthropoda</taxon>
        <taxon>Hexapoda</taxon>
        <taxon>Insecta</taxon>
        <taxon>Pterygota</taxon>
        <taxon>Neoptera</taxon>
        <taxon>Endopterygota</taxon>
        <taxon>Diptera</taxon>
        <taxon>Brachycera</taxon>
        <taxon>Muscomorpha</taxon>
        <taxon>Ephydroidea</taxon>
        <taxon>Drosophilidae</taxon>
        <taxon>Drosophila</taxon>
        <taxon>Sophophora</taxon>
    </lineage>
</organism>
<dbReference type="InterPro" id="IPR023780">
    <property type="entry name" value="Chromo_domain"/>
</dbReference>
<dbReference type="SMART" id="SM00298">
    <property type="entry name" value="CHROMO"/>
    <property type="match status" value="1"/>
</dbReference>
<evidence type="ECO:0000256" key="3">
    <source>
        <dbReference type="ARBA" id="ARBA00022454"/>
    </source>
</evidence>
<evidence type="ECO:0000256" key="2">
    <source>
        <dbReference type="ARBA" id="ARBA00004286"/>
    </source>
</evidence>
<reference evidence="7 8" key="1">
    <citation type="submission" date="2024-02" db="EMBL/GenBank/DDBJ databases">
        <title>A chromosome-level genome assembly of Drosophila madeirensis, a fruit fly species endemic to Madeira island.</title>
        <authorList>
            <person name="Tomihara K."/>
            <person name="Llopart A."/>
            <person name="Yamamoto D."/>
        </authorList>
    </citation>
    <scope>NUCLEOTIDE SEQUENCE [LARGE SCALE GENOMIC DNA]</scope>
    <source>
        <strain evidence="7 8">RF1</strain>
    </source>
</reference>
<comment type="subcellular location">
    <subcellularLocation>
        <location evidence="2">Chromosome</location>
    </subcellularLocation>
    <subcellularLocation>
        <location evidence="1">Nucleus</location>
    </subcellularLocation>
</comment>
<dbReference type="AlphaFoldDB" id="A0AAU9G3K1"/>
<dbReference type="PANTHER" id="PTHR22812">
    <property type="entry name" value="CHROMOBOX PROTEIN"/>
    <property type="match status" value="1"/>
</dbReference>
<dbReference type="InterPro" id="IPR000953">
    <property type="entry name" value="Chromo/chromo_shadow_dom"/>
</dbReference>